<gene>
    <name evidence="2" type="ORF">GCM10012280_60930</name>
</gene>
<name>A0A918E1J8_9ACTN</name>
<organism evidence="2 3">
    <name type="scientific">Wenjunlia tyrosinilytica</name>
    <dbReference type="NCBI Taxonomy" id="1544741"/>
    <lineage>
        <taxon>Bacteria</taxon>
        <taxon>Bacillati</taxon>
        <taxon>Actinomycetota</taxon>
        <taxon>Actinomycetes</taxon>
        <taxon>Kitasatosporales</taxon>
        <taxon>Streptomycetaceae</taxon>
        <taxon>Wenjunlia</taxon>
    </lineage>
</organism>
<keyword evidence="3" id="KW-1185">Reference proteome</keyword>
<dbReference type="EMBL" id="BMMS01000035">
    <property type="protein sequence ID" value="GGO97947.1"/>
    <property type="molecule type" value="Genomic_DNA"/>
</dbReference>
<reference evidence="2" key="1">
    <citation type="journal article" date="2014" name="Int. J. Syst. Evol. Microbiol.">
        <title>Complete genome sequence of Corynebacterium casei LMG S-19264T (=DSM 44701T), isolated from a smear-ripened cheese.</title>
        <authorList>
            <consortium name="US DOE Joint Genome Institute (JGI-PGF)"/>
            <person name="Walter F."/>
            <person name="Albersmeier A."/>
            <person name="Kalinowski J."/>
            <person name="Ruckert C."/>
        </authorList>
    </citation>
    <scope>NUCLEOTIDE SEQUENCE</scope>
    <source>
        <strain evidence="2">CGMCC 4.7201</strain>
    </source>
</reference>
<reference evidence="2" key="2">
    <citation type="submission" date="2020-09" db="EMBL/GenBank/DDBJ databases">
        <authorList>
            <person name="Sun Q."/>
            <person name="Zhou Y."/>
        </authorList>
    </citation>
    <scope>NUCLEOTIDE SEQUENCE</scope>
    <source>
        <strain evidence="2">CGMCC 4.7201</strain>
    </source>
</reference>
<evidence type="ECO:0000313" key="3">
    <source>
        <dbReference type="Proteomes" id="UP000641932"/>
    </source>
</evidence>
<comment type="caution">
    <text evidence="2">The sequence shown here is derived from an EMBL/GenBank/DDBJ whole genome shotgun (WGS) entry which is preliminary data.</text>
</comment>
<proteinExistence type="predicted"/>
<evidence type="ECO:0000313" key="2">
    <source>
        <dbReference type="EMBL" id="GGO97947.1"/>
    </source>
</evidence>
<sequence>MKELPCACSHGRDHEALGDGTLGWDGGHEGDVLSFTRSPGFRCVVDFDVRPVKLPAHEAVLLSSGPLEGALLPGDTAVRLTQ</sequence>
<dbReference type="AlphaFoldDB" id="A0A918E1J8"/>
<evidence type="ECO:0000256" key="1">
    <source>
        <dbReference type="SAM" id="MobiDB-lite"/>
    </source>
</evidence>
<dbReference type="RefSeq" id="WP_189135052.1">
    <property type="nucleotide sequence ID" value="NZ_BMMS01000035.1"/>
</dbReference>
<dbReference type="Proteomes" id="UP000641932">
    <property type="component" value="Unassembled WGS sequence"/>
</dbReference>
<accession>A0A918E1J8</accession>
<protein>
    <submittedName>
        <fullName evidence="2">Uncharacterized protein</fullName>
    </submittedName>
</protein>
<feature type="region of interest" description="Disordered" evidence="1">
    <location>
        <begin position="1"/>
        <end position="23"/>
    </location>
</feature>